<evidence type="ECO:0000256" key="2">
    <source>
        <dbReference type="SAM" id="SignalP"/>
    </source>
</evidence>
<dbReference type="SUPFAM" id="SSF49785">
    <property type="entry name" value="Galactose-binding domain-like"/>
    <property type="match status" value="1"/>
</dbReference>
<geneLocation type="plasmid" evidence="4 5">
    <name>pDEIPE01</name>
</geneLocation>
<accession>L0A936</accession>
<dbReference type="RefSeq" id="WP_015231532.1">
    <property type="nucleotide sequence ID" value="NC_019789.1"/>
</dbReference>
<evidence type="ECO:0000256" key="1">
    <source>
        <dbReference type="SAM" id="MobiDB-lite"/>
    </source>
</evidence>
<gene>
    <name evidence="4" type="ordered locus">Deipe_4289</name>
</gene>
<keyword evidence="4" id="KW-0614">Plasmid</keyword>
<feature type="domain" description="F5/8 type C" evidence="3">
    <location>
        <begin position="34"/>
        <end position="178"/>
    </location>
</feature>
<feature type="chain" id="PRO_5003939100" evidence="2">
    <location>
        <begin position="30"/>
        <end position="587"/>
    </location>
</feature>
<dbReference type="KEGG" id="dpd:Deipe_4289"/>
<dbReference type="Pfam" id="PF00754">
    <property type="entry name" value="F5_F8_type_C"/>
    <property type="match status" value="1"/>
</dbReference>
<dbReference type="PATRIC" id="fig|937777.3.peg.4317"/>
<feature type="region of interest" description="Disordered" evidence="1">
    <location>
        <begin position="178"/>
        <end position="213"/>
    </location>
</feature>
<keyword evidence="5" id="KW-1185">Reference proteome</keyword>
<keyword evidence="2" id="KW-0732">Signal</keyword>
<dbReference type="HOGENOM" id="CLU_020401_0_0_0"/>
<dbReference type="PROSITE" id="PS51257">
    <property type="entry name" value="PROKAR_LIPOPROTEIN"/>
    <property type="match status" value="1"/>
</dbReference>
<dbReference type="InterPro" id="IPR000421">
    <property type="entry name" value="FA58C"/>
</dbReference>
<protein>
    <submittedName>
        <fullName evidence="4">F5/8 type C domain-containing protein</fullName>
    </submittedName>
</protein>
<sequence length="587" mass="63458">MSNSLRPTLTLIGLTALLASCGTSSQAPASPSGTTAPSVIGALALPSDAHPIQATSASSSNGDHAVTSNAWDDQLSTWWGADGLGEWVRFDLGSEKTVDALSLAWYRGDQRTARFDIELSRDGETWSKASDNTSSSGRSLDLERYNINDQKARYVRVVNHGNSENSAIGITEVVVHSASSNGDDKGRDDTPSSSGQTYYVDCDNGNDSDNGKTSGEAWASLHKVNRSDLDPGDRLLLKRGCSWAGPLNAHWSGKSDARIVIDAYGSGNLPLIRNGLPGAITIRGSYKTIQNVRVTADKPDSRDTGRCNGPVGWTVGFSFTSGSHHNTVQNSQASGLTAGVHLEDGATSNRVLRNRLTDNTVMSKNNNDNGNNDSGAWGVLINGDNNEVAYNYFEGNTACSEDYGVEGASLELYYAKRNYFHHNTSINDTTFAELGGSRDNRSEYNRFEYNVYAPLDTNGRGEALVVRGSESKWGSNPGTVFNNNTVFNSNLGVFCGDGCNEGILTLKDNIIVTRRNASKDTVWTDGPINESGNVYYQLDGERKVTINGKRMSSSSIWSDPRMQEPWDRKFELRSDAPKRLAGALPLP</sequence>
<name>L0A936_DEIPD</name>
<dbReference type="InterPro" id="IPR011050">
    <property type="entry name" value="Pectin_lyase_fold/virulence"/>
</dbReference>
<feature type="signal peptide" evidence="2">
    <location>
        <begin position="1"/>
        <end position="29"/>
    </location>
</feature>
<dbReference type="PROSITE" id="PS50022">
    <property type="entry name" value="FA58C_3"/>
    <property type="match status" value="1"/>
</dbReference>
<dbReference type="OrthoDB" id="3333873at2"/>
<dbReference type="EMBL" id="CP003383">
    <property type="protein sequence ID" value="AFZ69632.1"/>
    <property type="molecule type" value="Genomic_DNA"/>
</dbReference>
<evidence type="ECO:0000313" key="4">
    <source>
        <dbReference type="EMBL" id="AFZ69632.1"/>
    </source>
</evidence>
<dbReference type="SUPFAM" id="SSF51126">
    <property type="entry name" value="Pectin lyase-like"/>
    <property type="match status" value="1"/>
</dbReference>
<dbReference type="InterPro" id="IPR012334">
    <property type="entry name" value="Pectin_lyas_fold"/>
</dbReference>
<dbReference type="Gene3D" id="2.160.20.10">
    <property type="entry name" value="Single-stranded right-handed beta-helix, Pectin lyase-like"/>
    <property type="match status" value="1"/>
</dbReference>
<dbReference type="InterPro" id="IPR008979">
    <property type="entry name" value="Galactose-bd-like_sf"/>
</dbReference>
<evidence type="ECO:0000313" key="5">
    <source>
        <dbReference type="Proteomes" id="UP000010467"/>
    </source>
</evidence>
<evidence type="ECO:0000259" key="3">
    <source>
        <dbReference type="PROSITE" id="PS50022"/>
    </source>
</evidence>
<proteinExistence type="predicted"/>
<dbReference type="AlphaFoldDB" id="L0A936"/>
<reference evidence="5" key="1">
    <citation type="submission" date="2012-03" db="EMBL/GenBank/DDBJ databases">
        <title>Complete sequence of plasmid 1 of Deinococcus peraridilitoris DSM 19664.</title>
        <authorList>
            <person name="Lucas S."/>
            <person name="Copeland A."/>
            <person name="Lapidus A."/>
            <person name="Glavina del Rio T."/>
            <person name="Dalin E."/>
            <person name="Tice H."/>
            <person name="Bruce D."/>
            <person name="Goodwin L."/>
            <person name="Pitluck S."/>
            <person name="Peters L."/>
            <person name="Mikhailova N."/>
            <person name="Lu M."/>
            <person name="Kyrpides N."/>
            <person name="Mavromatis K."/>
            <person name="Ivanova N."/>
            <person name="Brettin T."/>
            <person name="Detter J.C."/>
            <person name="Han C."/>
            <person name="Larimer F."/>
            <person name="Land M."/>
            <person name="Hauser L."/>
            <person name="Markowitz V."/>
            <person name="Cheng J.-F."/>
            <person name="Hugenholtz P."/>
            <person name="Woyke T."/>
            <person name="Wu D."/>
            <person name="Pukall R."/>
            <person name="Steenblock K."/>
            <person name="Brambilla E."/>
            <person name="Klenk H.-P."/>
            <person name="Eisen J.A."/>
        </authorList>
    </citation>
    <scope>NUCLEOTIDE SEQUENCE [LARGE SCALE GENOMIC DNA]</scope>
    <source>
        <strain evidence="5">DSM 19664 / LMG 22246 / CIP 109416 / KR-200</strain>
        <plasmid evidence="5">Plasmid pDEIPE01</plasmid>
    </source>
</reference>
<dbReference type="Proteomes" id="UP000010467">
    <property type="component" value="Plasmid pDEIPE01"/>
</dbReference>
<organism evidence="4 5">
    <name type="scientific">Deinococcus peraridilitoris (strain DSM 19664 / LMG 22246 / CIP 109416 / KR-200)</name>
    <dbReference type="NCBI Taxonomy" id="937777"/>
    <lineage>
        <taxon>Bacteria</taxon>
        <taxon>Thermotogati</taxon>
        <taxon>Deinococcota</taxon>
        <taxon>Deinococci</taxon>
        <taxon>Deinococcales</taxon>
        <taxon>Deinococcaceae</taxon>
        <taxon>Deinococcus</taxon>
    </lineage>
</organism>
<dbReference type="Gene3D" id="2.60.120.260">
    <property type="entry name" value="Galactose-binding domain-like"/>
    <property type="match status" value="1"/>
</dbReference>